<reference evidence="1 2" key="1">
    <citation type="journal article" date="2013" name="Genome Announc.">
        <title>Draft genome sequence of an Actinobacterium, Brachybacterium muris strain UCD-AY4.</title>
        <authorList>
            <person name="Lo J.R."/>
            <person name="Lang J.M."/>
            <person name="Darling A.E."/>
            <person name="Eisen J.A."/>
            <person name="Coil D.A."/>
        </authorList>
    </citation>
    <scope>NUCLEOTIDE SEQUENCE [LARGE SCALE GENOMIC DNA]</scope>
    <source>
        <strain evidence="1 2">UCD-AY4</strain>
    </source>
</reference>
<dbReference type="STRING" id="1249481.D641_0109760"/>
<gene>
    <name evidence="1" type="ORF">D641_0109760</name>
</gene>
<accession>A0A022KT20</accession>
<keyword evidence="2" id="KW-1185">Reference proteome</keyword>
<dbReference type="SUPFAM" id="SSF143011">
    <property type="entry name" value="RelE-like"/>
    <property type="match status" value="1"/>
</dbReference>
<evidence type="ECO:0000313" key="1">
    <source>
        <dbReference type="EMBL" id="EYT48920.1"/>
    </source>
</evidence>
<name>A0A022KT20_9MICO</name>
<dbReference type="EMBL" id="AORC01000011">
    <property type="protein sequence ID" value="EYT48920.1"/>
    <property type="molecule type" value="Genomic_DNA"/>
</dbReference>
<dbReference type="RefSeq" id="WP_017823479.1">
    <property type="nucleotide sequence ID" value="NZ_AORC01000011.1"/>
</dbReference>
<dbReference type="Proteomes" id="UP000019754">
    <property type="component" value="Unassembled WGS sequence"/>
</dbReference>
<dbReference type="OrthoDB" id="5123867at2"/>
<comment type="caution">
    <text evidence="1">The sequence shown here is derived from an EMBL/GenBank/DDBJ whole genome shotgun (WGS) entry which is preliminary data.</text>
</comment>
<proteinExistence type="predicted"/>
<dbReference type="HOGENOM" id="CLU_166875_0_0_11"/>
<dbReference type="AlphaFoldDB" id="A0A022KT20"/>
<evidence type="ECO:0000313" key="2">
    <source>
        <dbReference type="Proteomes" id="UP000019754"/>
    </source>
</evidence>
<organism evidence="1 2">
    <name type="scientific">Brachybacterium muris UCD-AY4</name>
    <dbReference type="NCBI Taxonomy" id="1249481"/>
    <lineage>
        <taxon>Bacteria</taxon>
        <taxon>Bacillati</taxon>
        <taxon>Actinomycetota</taxon>
        <taxon>Actinomycetes</taxon>
        <taxon>Micrococcales</taxon>
        <taxon>Dermabacteraceae</taxon>
        <taxon>Brachybacterium</taxon>
    </lineage>
</organism>
<evidence type="ECO:0008006" key="3">
    <source>
        <dbReference type="Google" id="ProtNLM"/>
    </source>
</evidence>
<protein>
    <recommendedName>
        <fullName evidence="3">Cytotoxic translational repressor of toxin-antitoxin stability system</fullName>
    </recommendedName>
</protein>
<dbReference type="InterPro" id="IPR035093">
    <property type="entry name" value="RelE/ParE_toxin_dom_sf"/>
</dbReference>
<sequence>MSLPFRWIPAFKDDLKALPKDVQKAAIEMLFSLARGEASGAPLYDHPAIGDLSDCRKVYLDPDPEHATRPRYRLVYRERHGGLHGMMVEAIAAGERYDMDAYVRAAANLGRTAT</sequence>